<dbReference type="Gene3D" id="1.10.10.10">
    <property type="entry name" value="Winged helix-like DNA-binding domain superfamily/Winged helix DNA-binding domain"/>
    <property type="match status" value="1"/>
</dbReference>
<comment type="caution">
    <text evidence="1">The sequence shown here is derived from an EMBL/GenBank/DDBJ whole genome shotgun (WGS) entry which is preliminary data.</text>
</comment>
<dbReference type="RefSeq" id="WP_133645042.1">
    <property type="nucleotide sequence ID" value="NZ_SNYI01000003.1"/>
</dbReference>
<reference evidence="1 2" key="1">
    <citation type="submission" date="2019-03" db="EMBL/GenBank/DDBJ databases">
        <title>Genomic Encyclopedia of Archaeal and Bacterial Type Strains, Phase II (KMG-II): from individual species to whole genera.</title>
        <authorList>
            <person name="Goeker M."/>
        </authorList>
    </citation>
    <scope>NUCLEOTIDE SEQUENCE [LARGE SCALE GENOMIC DNA]</scope>
    <source>
        <strain evidence="1 2">DSM 18435</strain>
    </source>
</reference>
<dbReference type="EMBL" id="SNYI01000003">
    <property type="protein sequence ID" value="TDQ29476.1"/>
    <property type="molecule type" value="Genomic_DNA"/>
</dbReference>
<proteinExistence type="predicted"/>
<evidence type="ECO:0000313" key="2">
    <source>
        <dbReference type="Proteomes" id="UP000295468"/>
    </source>
</evidence>
<dbReference type="AlphaFoldDB" id="A0A4R6TJW8"/>
<dbReference type="OrthoDB" id="7064118at2"/>
<gene>
    <name evidence="1" type="ORF">CLV82_2934</name>
</gene>
<organism evidence="1 2">
    <name type="scientific">Zeaxanthinibacter enoshimensis</name>
    <dbReference type="NCBI Taxonomy" id="392009"/>
    <lineage>
        <taxon>Bacteria</taxon>
        <taxon>Pseudomonadati</taxon>
        <taxon>Bacteroidota</taxon>
        <taxon>Flavobacteriia</taxon>
        <taxon>Flavobacteriales</taxon>
        <taxon>Flavobacteriaceae</taxon>
        <taxon>Zeaxanthinibacter</taxon>
    </lineage>
</organism>
<dbReference type="InterPro" id="IPR036388">
    <property type="entry name" value="WH-like_DNA-bd_sf"/>
</dbReference>
<protein>
    <submittedName>
        <fullName evidence="1">SatD family protein</fullName>
    </submittedName>
</protein>
<evidence type="ECO:0000313" key="1">
    <source>
        <dbReference type="EMBL" id="TDQ29476.1"/>
    </source>
</evidence>
<dbReference type="Pfam" id="PF16264">
    <property type="entry name" value="SatD"/>
    <property type="match status" value="1"/>
</dbReference>
<sequence>MIAIITGDIINSEEYRASEWMEVLKNYFLELGNSPADWEFYRGDEFQIRLPAERALKTAIAIKARIKMFKNLDVRMGIGLGDETYRGPKVSESNGTAYQRSGRTFERLKDEKVHLAISSGNARQDRTLNLILLLALDFMNDWSQVSAEIMVLLLKDPHAPQNQIAEELGIKQSAVSQRFKRARKDLVLSVLRHYNSTLKDLIQ</sequence>
<accession>A0A4R6TJW8</accession>
<keyword evidence="2" id="KW-1185">Reference proteome</keyword>
<name>A0A4R6TJW8_9FLAO</name>
<dbReference type="InterPro" id="IPR032580">
    <property type="entry name" value="SatD"/>
</dbReference>
<dbReference type="Proteomes" id="UP000295468">
    <property type="component" value="Unassembled WGS sequence"/>
</dbReference>